<keyword evidence="3 5" id="KW-1133">Transmembrane helix</keyword>
<keyword evidence="2 5" id="KW-0812">Transmembrane</keyword>
<dbReference type="Pfam" id="PF00083">
    <property type="entry name" value="Sugar_tr"/>
    <property type="match status" value="1"/>
</dbReference>
<evidence type="ECO:0000313" key="7">
    <source>
        <dbReference type="Proteomes" id="UP000005237"/>
    </source>
</evidence>
<accession>A0A8R1HTZ7</accession>
<name>A0A8R1HTZ7_CAEJA</name>
<evidence type="ECO:0000256" key="3">
    <source>
        <dbReference type="ARBA" id="ARBA00022989"/>
    </source>
</evidence>
<dbReference type="GO" id="GO:0022857">
    <property type="term" value="F:transmembrane transporter activity"/>
    <property type="evidence" value="ECO:0007669"/>
    <property type="project" value="InterPro"/>
</dbReference>
<organism evidence="6 7">
    <name type="scientific">Caenorhabditis japonica</name>
    <dbReference type="NCBI Taxonomy" id="281687"/>
    <lineage>
        <taxon>Eukaryota</taxon>
        <taxon>Metazoa</taxon>
        <taxon>Ecdysozoa</taxon>
        <taxon>Nematoda</taxon>
        <taxon>Chromadorea</taxon>
        <taxon>Rhabditida</taxon>
        <taxon>Rhabditina</taxon>
        <taxon>Rhabditomorpha</taxon>
        <taxon>Rhabditoidea</taxon>
        <taxon>Rhabditidae</taxon>
        <taxon>Peloderinae</taxon>
        <taxon>Caenorhabditis</taxon>
    </lineage>
</organism>
<dbReference type="InterPro" id="IPR005828">
    <property type="entry name" value="MFS_sugar_transport-like"/>
</dbReference>
<dbReference type="Gene3D" id="1.20.1250.20">
    <property type="entry name" value="MFS general substrate transporter like domains"/>
    <property type="match status" value="1"/>
</dbReference>
<dbReference type="GO" id="GO:0016020">
    <property type="term" value="C:membrane"/>
    <property type="evidence" value="ECO:0007669"/>
    <property type="project" value="UniProtKB-SubCell"/>
</dbReference>
<dbReference type="InterPro" id="IPR036259">
    <property type="entry name" value="MFS_trans_sf"/>
</dbReference>
<proteinExistence type="predicted"/>
<dbReference type="EnsemblMetazoa" id="CJA06515.1">
    <property type="protein sequence ID" value="CJA06515.1"/>
    <property type="gene ID" value="WBGene00125719"/>
</dbReference>
<feature type="transmembrane region" description="Helical" evidence="5">
    <location>
        <begin position="65"/>
        <end position="86"/>
    </location>
</feature>
<comment type="subcellular location">
    <subcellularLocation>
        <location evidence="1">Membrane</location>
    </subcellularLocation>
</comment>
<sequence length="120" mass="13304">MKIPPCRLVILAAIASFCANWSFAFQITYVNTSVDTFYKLAKTAYKQSRSCPTCILPEPQWLSQWSVTVSMFYPGTIFGFAMVPFMTKCMGVKRSLGIMCMAATIGVAVHFLALSFLSFG</sequence>
<protein>
    <submittedName>
        <fullName evidence="6">Uncharacterized protein</fullName>
    </submittedName>
</protein>
<evidence type="ECO:0000256" key="2">
    <source>
        <dbReference type="ARBA" id="ARBA00022692"/>
    </source>
</evidence>
<feature type="transmembrane region" description="Helical" evidence="5">
    <location>
        <begin position="98"/>
        <end position="119"/>
    </location>
</feature>
<evidence type="ECO:0000256" key="4">
    <source>
        <dbReference type="ARBA" id="ARBA00023136"/>
    </source>
</evidence>
<keyword evidence="4 5" id="KW-0472">Membrane</keyword>
<evidence type="ECO:0000313" key="6">
    <source>
        <dbReference type="EnsemblMetazoa" id="CJA06515.1"/>
    </source>
</evidence>
<dbReference type="AlphaFoldDB" id="A0A8R1HTZ7"/>
<keyword evidence="7" id="KW-1185">Reference proteome</keyword>
<evidence type="ECO:0000256" key="1">
    <source>
        <dbReference type="ARBA" id="ARBA00004370"/>
    </source>
</evidence>
<reference evidence="6" key="2">
    <citation type="submission" date="2022-06" db="UniProtKB">
        <authorList>
            <consortium name="EnsemblMetazoa"/>
        </authorList>
    </citation>
    <scope>IDENTIFICATION</scope>
    <source>
        <strain evidence="6">DF5081</strain>
    </source>
</reference>
<evidence type="ECO:0000256" key="5">
    <source>
        <dbReference type="SAM" id="Phobius"/>
    </source>
</evidence>
<reference evidence="7" key="1">
    <citation type="submission" date="2010-08" db="EMBL/GenBank/DDBJ databases">
        <authorList>
            <consortium name="Caenorhabditis japonica Sequencing Consortium"/>
            <person name="Wilson R.K."/>
        </authorList>
    </citation>
    <scope>NUCLEOTIDE SEQUENCE [LARGE SCALE GENOMIC DNA]</scope>
    <source>
        <strain evidence="7">DF5081</strain>
    </source>
</reference>
<dbReference type="Proteomes" id="UP000005237">
    <property type="component" value="Unassembled WGS sequence"/>
</dbReference>